<evidence type="ECO:0000256" key="10">
    <source>
        <dbReference type="SAM" id="Phobius"/>
    </source>
</evidence>
<evidence type="ECO:0000256" key="5">
    <source>
        <dbReference type="ARBA" id="ARBA00022519"/>
    </source>
</evidence>
<feature type="transmembrane region" description="Helical" evidence="10">
    <location>
        <begin position="110"/>
        <end position="129"/>
    </location>
</feature>
<organism evidence="12 13">
    <name type="scientific">Granulicella sibirica</name>
    <dbReference type="NCBI Taxonomy" id="2479048"/>
    <lineage>
        <taxon>Bacteria</taxon>
        <taxon>Pseudomonadati</taxon>
        <taxon>Acidobacteriota</taxon>
        <taxon>Terriglobia</taxon>
        <taxon>Terriglobales</taxon>
        <taxon>Acidobacteriaceae</taxon>
        <taxon>Granulicella</taxon>
    </lineage>
</organism>
<keyword evidence="9 10" id="KW-0472">Membrane</keyword>
<evidence type="ECO:0000256" key="2">
    <source>
        <dbReference type="ARBA" id="ARBA00006555"/>
    </source>
</evidence>
<keyword evidence="5" id="KW-0997">Cell inner membrane</keyword>
<evidence type="ECO:0000256" key="4">
    <source>
        <dbReference type="ARBA" id="ARBA00022475"/>
    </source>
</evidence>
<evidence type="ECO:0000259" key="11">
    <source>
        <dbReference type="PROSITE" id="PS52015"/>
    </source>
</evidence>
<keyword evidence="8 10" id="KW-1133">Transmembrane helix</keyword>
<dbReference type="Gene3D" id="3.30.1150.10">
    <property type="match status" value="1"/>
</dbReference>
<feature type="domain" description="TonB C-terminal" evidence="11">
    <location>
        <begin position="267"/>
        <end position="356"/>
    </location>
</feature>
<keyword evidence="4" id="KW-1003">Cell membrane</keyword>
<dbReference type="PANTHER" id="PTHR33446">
    <property type="entry name" value="PROTEIN TONB-RELATED"/>
    <property type="match status" value="1"/>
</dbReference>
<dbReference type="RefSeq" id="WP_241654352.1">
    <property type="nucleotide sequence ID" value="NZ_RDSM01000001.1"/>
</dbReference>
<keyword evidence="3" id="KW-0813">Transport</keyword>
<dbReference type="GO" id="GO:0055085">
    <property type="term" value="P:transmembrane transport"/>
    <property type="evidence" value="ECO:0007669"/>
    <property type="project" value="InterPro"/>
</dbReference>
<keyword evidence="6 10" id="KW-0812">Transmembrane</keyword>
<reference evidence="13" key="2">
    <citation type="submission" date="2019-02" db="EMBL/GenBank/DDBJ databases">
        <title>Granulicella sibirica sp. nov., a psychrotolerant acidobacterium isolated from an organic soil layer in forested tundra, West Siberia.</title>
        <authorList>
            <person name="Oshkin I.Y."/>
            <person name="Kulichevskaya I.S."/>
            <person name="Rijpstra W.I.C."/>
            <person name="Sinninghe Damste J.S."/>
            <person name="Rakitin A.L."/>
            <person name="Ravin N.V."/>
            <person name="Dedysh S.N."/>
        </authorList>
    </citation>
    <scope>NUCLEOTIDE SEQUENCE [LARGE SCALE GENOMIC DNA]</scope>
    <source>
        <strain evidence="13">AF10</strain>
    </source>
</reference>
<dbReference type="InterPro" id="IPR051045">
    <property type="entry name" value="TonB-dependent_transducer"/>
</dbReference>
<comment type="caution">
    <text evidence="12">The sequence shown here is derived from an EMBL/GenBank/DDBJ whole genome shotgun (WGS) entry which is preliminary data.</text>
</comment>
<evidence type="ECO:0000313" key="13">
    <source>
        <dbReference type="Proteomes" id="UP000289437"/>
    </source>
</evidence>
<evidence type="ECO:0000256" key="7">
    <source>
        <dbReference type="ARBA" id="ARBA00022927"/>
    </source>
</evidence>
<dbReference type="PROSITE" id="PS52015">
    <property type="entry name" value="TONB_CTD"/>
    <property type="match status" value="1"/>
</dbReference>
<dbReference type="NCBIfam" id="TIGR01352">
    <property type="entry name" value="tonB_Cterm"/>
    <property type="match status" value="1"/>
</dbReference>
<dbReference type="InterPro" id="IPR037682">
    <property type="entry name" value="TonB_C"/>
</dbReference>
<dbReference type="InterPro" id="IPR006260">
    <property type="entry name" value="TonB/TolA_C"/>
</dbReference>
<protein>
    <submittedName>
        <fullName evidence="12">Ferric siderophore transport system, periplasmic binding protein TonB</fullName>
    </submittedName>
</protein>
<dbReference type="Proteomes" id="UP000289437">
    <property type="component" value="Unassembled WGS sequence"/>
</dbReference>
<dbReference type="AlphaFoldDB" id="A0A4Q0T860"/>
<evidence type="ECO:0000256" key="9">
    <source>
        <dbReference type="ARBA" id="ARBA00023136"/>
    </source>
</evidence>
<dbReference type="Pfam" id="PF03544">
    <property type="entry name" value="TonB_C"/>
    <property type="match status" value="1"/>
</dbReference>
<evidence type="ECO:0000256" key="1">
    <source>
        <dbReference type="ARBA" id="ARBA00004383"/>
    </source>
</evidence>
<gene>
    <name evidence="12" type="ORF">GRAN_1206</name>
</gene>
<reference evidence="12 13" key="1">
    <citation type="submission" date="2018-11" db="EMBL/GenBank/DDBJ databases">
        <authorList>
            <person name="Mardanov A.V."/>
            <person name="Ravin N.V."/>
            <person name="Dedysh S.N."/>
        </authorList>
    </citation>
    <scope>NUCLEOTIDE SEQUENCE [LARGE SCALE GENOMIC DNA]</scope>
    <source>
        <strain evidence="12 13">AF10</strain>
    </source>
</reference>
<evidence type="ECO:0000256" key="8">
    <source>
        <dbReference type="ARBA" id="ARBA00022989"/>
    </source>
</evidence>
<keyword evidence="7" id="KW-0653">Protein transport</keyword>
<evidence type="ECO:0000256" key="6">
    <source>
        <dbReference type="ARBA" id="ARBA00022692"/>
    </source>
</evidence>
<sequence>MKEISGEEFEGLLDGVLREAANPEVRDGFDVRMRQAVLPVVSQAGNEGEGAMANAGVLVGGGLQEVGVFGSLWASLRDLVARPRMAPLVLASRPVAVVDRMAERRGMGPVGWAIAAHGVAILLVGFGMASRRMMVLPARPDAVAMVEAPTLPKVPPRAQAVGGGGGQKSPTPVAQGRLPKFAETQLVAPKAPALEQPKIAIEPTVVMQKDLKMADSSLPNLGMPNSPTVGTGSLGNGFGTGIGTGNGSGVGLGSGGNTGGGAMRIGGGVSAPVPVFMPDPEFSEEARKAKVSGNVLVYLWVDQAGRPTHVRIIRGIGMGLDEKAIAAVRQYRFKPAFKDSKPVTVEMNVEVNFQIF</sequence>
<name>A0A4Q0T860_9BACT</name>
<comment type="subcellular location">
    <subcellularLocation>
        <location evidence="1">Cell inner membrane</location>
        <topology evidence="1">Single-pass membrane protein</topology>
        <orientation evidence="1">Periplasmic side</orientation>
    </subcellularLocation>
</comment>
<evidence type="ECO:0000256" key="3">
    <source>
        <dbReference type="ARBA" id="ARBA00022448"/>
    </source>
</evidence>
<dbReference type="GO" id="GO:0015031">
    <property type="term" value="P:protein transport"/>
    <property type="evidence" value="ECO:0007669"/>
    <property type="project" value="UniProtKB-KW"/>
</dbReference>
<accession>A0A4Q0T860</accession>
<comment type="similarity">
    <text evidence="2">Belongs to the TonB family.</text>
</comment>
<proteinExistence type="inferred from homology"/>
<dbReference type="SUPFAM" id="SSF74653">
    <property type="entry name" value="TolA/TonB C-terminal domain"/>
    <property type="match status" value="1"/>
</dbReference>
<dbReference type="EMBL" id="RDSM01000001">
    <property type="protein sequence ID" value="RXH57896.1"/>
    <property type="molecule type" value="Genomic_DNA"/>
</dbReference>
<dbReference type="GO" id="GO:0005886">
    <property type="term" value="C:plasma membrane"/>
    <property type="evidence" value="ECO:0007669"/>
    <property type="project" value="UniProtKB-SubCell"/>
</dbReference>
<evidence type="ECO:0000313" key="12">
    <source>
        <dbReference type="EMBL" id="RXH57896.1"/>
    </source>
</evidence>
<keyword evidence="13" id="KW-1185">Reference proteome</keyword>